<dbReference type="AlphaFoldDB" id="A0A7M3U305"/>
<gene>
    <name evidence="2" type="ORF">ID128_03055</name>
</gene>
<proteinExistence type="predicted"/>
<evidence type="ECO:0000313" key="2">
    <source>
        <dbReference type="EMBL" id="QOD38790.1"/>
    </source>
</evidence>
<keyword evidence="1" id="KW-0175">Coiled coil</keyword>
<dbReference type="Proteomes" id="UP000516514">
    <property type="component" value="Chromosome"/>
</dbReference>
<feature type="coiled-coil region" evidence="1">
    <location>
        <begin position="111"/>
        <end position="138"/>
    </location>
</feature>
<reference evidence="2 3" key="1">
    <citation type="submission" date="2020-09" db="EMBL/GenBank/DDBJ databases">
        <title>An Earliest Endosymbiont, Wolbachia massiliensis sp. nov., Strain PL13 From the Bed Bug (Cimex hemipterius), Type strain of a New supergroup T.</title>
        <authorList>
            <person name="Laidoudi Y."/>
            <person name="Levasseur A."/>
            <person name="Medkour H."/>
            <person name="Maaloum M."/>
            <person name="BenKhedher M."/>
            <person name="Sambou M."/>
            <person name="Bassene H."/>
            <person name="Davoust B."/>
            <person name="Fenollar F."/>
            <person name="Raoult D."/>
            <person name="Mediannikov O."/>
        </authorList>
    </citation>
    <scope>NUCLEOTIDE SEQUENCE [LARGE SCALE GENOMIC DNA]</scope>
    <source>
        <strain evidence="2 3">PL13</strain>
    </source>
</reference>
<name>A0A7M3U305_9RICK</name>
<accession>A0A7M3U305</accession>
<protein>
    <submittedName>
        <fullName evidence="2">Uncharacterized protein</fullName>
    </submittedName>
</protein>
<dbReference type="EMBL" id="CP061738">
    <property type="protein sequence ID" value="QOD38790.1"/>
    <property type="molecule type" value="Genomic_DNA"/>
</dbReference>
<evidence type="ECO:0000256" key="1">
    <source>
        <dbReference type="SAM" id="Coils"/>
    </source>
</evidence>
<keyword evidence="3" id="KW-1185">Reference proteome</keyword>
<evidence type="ECO:0000313" key="3">
    <source>
        <dbReference type="Proteomes" id="UP000516514"/>
    </source>
</evidence>
<sequence length="151" mass="16857">MNKNIELYSNGQVSEESGLLETQKSSLGFPKFENPKVKEVTVKVKDKTTGTRLEKKFDLSEKLTENEEEELTGIALGILHFKSFYDNLISNIAKYNTGVCEYIDQTIGTKTSEINSTITSLKEEMEDIKEELEGQVAHAPGFTTGEENGLL</sequence>
<dbReference type="KEGG" id="wms:ID128_03055"/>
<organism evidence="2 3">
    <name type="scientific">Candidatus Wolbachia massiliensis</name>
    <dbReference type="NCBI Taxonomy" id="1845000"/>
    <lineage>
        <taxon>Bacteria</taxon>
        <taxon>Pseudomonadati</taxon>
        <taxon>Pseudomonadota</taxon>
        <taxon>Alphaproteobacteria</taxon>
        <taxon>Rickettsiales</taxon>
        <taxon>Anaplasmataceae</taxon>
        <taxon>Wolbachieae</taxon>
        <taxon>Wolbachia</taxon>
    </lineage>
</organism>
<dbReference type="RefSeq" id="WP_191111538.1">
    <property type="nucleotide sequence ID" value="NZ_CP061738.1"/>
</dbReference>